<dbReference type="AlphaFoldDB" id="A0A0P1NWD9"/>
<dbReference type="PANTHER" id="PTHR42731:SF1">
    <property type="entry name" value="RADICAL SAM DOMAIN PROTEIN"/>
    <property type="match status" value="1"/>
</dbReference>
<accession>A0A0P1NWD9</accession>
<dbReference type="Pfam" id="PF19864">
    <property type="entry name" value="Radical_SAM_N2"/>
    <property type="match status" value="1"/>
</dbReference>
<dbReference type="EMBL" id="CZVW01000018">
    <property type="protein sequence ID" value="CUT03741.1"/>
    <property type="molecule type" value="Genomic_DNA"/>
</dbReference>
<evidence type="ECO:0000259" key="1">
    <source>
        <dbReference type="PROSITE" id="PS51918"/>
    </source>
</evidence>
<name>A0A0P1NWD9_9BACT</name>
<sequence>MVNGDRLIEKLKMEIEEKILPFVEKPGRYIGNEFNVVVKPNAKIRIALCFPDVYEIGMSYIGFKILYNIVNKLEWASAERVYAPWVDAEEIMRKEKIPLFSLETKRPLKFFDVVGFTFQYELHYTNVLNMLDLGGIPIFSSERNDDDPIVIAGGPVSCNPEPMSAFIDAFLLGDGETLLPKFLELVYEMKKNGASRDEILLTAGRTLQGVYVPRFYEPVYENGIYKGIKKLDDSLPLPIKRNVVPELKPEYYPDKPIVPLIEVVHDRFQLEIMRGCTQGCRFCNAGMIYRPVRERSVDDLINETRQVIENTGYDEMSFVSLSTSDYSLLPELMDRNYKLVKEKHVIPSFPSLRPQTYTEGIAKFIREGGTSGLTFAPEAGTERLRRVINKQSSEEDFYRAVEIAIDYGWRLVKLYFMMGLPTETYEDLDGILRIAENVVKIARRKKVYNMEVHVSVSPFSPKAHTPFQWERQNSIEELLEKARYLRERNKCRSIKLDIRDPRVTTLETILGRGDRRISNVIYSAWKKGAKFDAWTDKMNFDLWMEAMQENGLKVEDYTREFGKDEVFPWDHIFMGVLKKFLWRDRQKAYKEAMIPDCRPEDICHACGACDFKTIKMLIRSQIDKTNSQSDTTSEVVKIGEDAIFVDRSNFKENNRQVKTYSYRMKYTKEGYLRFISHLDIVRLFNRIFRKSGLNVAYTQGFHPLPKFSFSPPLQIGFTSISEYLDFELVENLEPEEIKNRLIQNLPDGMRIIEIVRIEKQSKSLDSQINLFEYKVYFNSNDLAEKITSFISESEILIQKAGSNGKIKLINLRKYVKDIFVENDGFRFRLMRDENGSVPRVDLVIEKILDLDKKEVKKIKVERTGQFIFRNGIAIDPIDEVENKIGVFYEEGNLYQHEGQRNAYSSS</sequence>
<dbReference type="SUPFAM" id="SSF102114">
    <property type="entry name" value="Radical SAM enzymes"/>
    <property type="match status" value="1"/>
</dbReference>
<dbReference type="SFLD" id="SFLDG01082">
    <property type="entry name" value="B12-binding_domain_containing"/>
    <property type="match status" value="1"/>
</dbReference>
<dbReference type="NCBIfam" id="TIGR03936">
    <property type="entry name" value="sam_1_link_chp"/>
    <property type="match status" value="1"/>
</dbReference>
<reference evidence="3" key="1">
    <citation type="submission" date="2015-11" db="EMBL/GenBank/DDBJ databases">
        <authorList>
            <person name="Varghese N."/>
        </authorList>
    </citation>
    <scope>NUCLEOTIDE SEQUENCE [LARGE SCALE GENOMIC DNA]</scope>
    <source>
        <strain evidence="3">JGI-23</strain>
    </source>
</reference>
<organism evidence="2 3">
    <name type="scientific">Candidatus Chryseopegocella kryptomonas</name>
    <dbReference type="NCBI Taxonomy" id="1633643"/>
    <lineage>
        <taxon>Bacteria</taxon>
        <taxon>Pseudomonadati</taxon>
        <taxon>Candidatus Kryptoniota</taxon>
        <taxon>Candidatus Chryseopegocella</taxon>
    </lineage>
</organism>
<evidence type="ECO:0000313" key="2">
    <source>
        <dbReference type="EMBL" id="CUT03741.1"/>
    </source>
</evidence>
<dbReference type="RefSeq" id="WP_092350536.1">
    <property type="nucleotide sequence ID" value="NZ_CZVW01000018.1"/>
</dbReference>
<dbReference type="Proteomes" id="UP000199197">
    <property type="component" value="Unassembled WGS sequence"/>
</dbReference>
<dbReference type="PROSITE" id="PS51918">
    <property type="entry name" value="RADICAL_SAM"/>
    <property type="match status" value="1"/>
</dbReference>
<keyword evidence="3" id="KW-1185">Reference proteome</keyword>
<feature type="domain" description="Radical SAM core" evidence="1">
    <location>
        <begin position="262"/>
        <end position="497"/>
    </location>
</feature>
<dbReference type="NCBIfam" id="TIGR03960">
    <property type="entry name" value="rSAM_fuse_unch"/>
    <property type="match status" value="1"/>
</dbReference>
<dbReference type="SFLD" id="SFLDS00029">
    <property type="entry name" value="Radical_SAM"/>
    <property type="match status" value="1"/>
</dbReference>
<dbReference type="Pfam" id="PF04055">
    <property type="entry name" value="Radical_SAM"/>
    <property type="match status" value="1"/>
</dbReference>
<dbReference type="InterPro" id="IPR018768">
    <property type="entry name" value="DUF2344"/>
</dbReference>
<evidence type="ECO:0000313" key="3">
    <source>
        <dbReference type="Proteomes" id="UP000199197"/>
    </source>
</evidence>
<dbReference type="InterPro" id="IPR023404">
    <property type="entry name" value="rSAM_horseshoe"/>
</dbReference>
<protein>
    <submittedName>
        <fullName evidence="2">Radical SAM-linked protein/radical SAM family uncharacterized protein</fullName>
    </submittedName>
</protein>
<dbReference type="InterPro" id="IPR058240">
    <property type="entry name" value="rSAM_sf"/>
</dbReference>
<dbReference type="InterPro" id="IPR007197">
    <property type="entry name" value="rSAM"/>
</dbReference>
<gene>
    <name evidence="2" type="ORF">JGI23_01541</name>
</gene>
<dbReference type="InterPro" id="IPR006638">
    <property type="entry name" value="Elp3/MiaA/NifB-like_rSAM"/>
</dbReference>
<proteinExistence type="predicted"/>
<dbReference type="InterPro" id="IPR023862">
    <property type="entry name" value="CHP03960_rSAM"/>
</dbReference>
<dbReference type="CDD" id="cd01335">
    <property type="entry name" value="Radical_SAM"/>
    <property type="match status" value="1"/>
</dbReference>
<dbReference type="GO" id="GO:0051536">
    <property type="term" value="F:iron-sulfur cluster binding"/>
    <property type="evidence" value="ECO:0007669"/>
    <property type="project" value="InterPro"/>
</dbReference>
<dbReference type="InterPro" id="IPR045784">
    <property type="entry name" value="Radical_SAM_N2"/>
</dbReference>
<dbReference type="OrthoDB" id="9806827at2"/>
<dbReference type="PANTHER" id="PTHR42731">
    <property type="entry name" value="SLL1084 PROTEIN"/>
    <property type="match status" value="1"/>
</dbReference>
<dbReference type="GO" id="GO:0003824">
    <property type="term" value="F:catalytic activity"/>
    <property type="evidence" value="ECO:0007669"/>
    <property type="project" value="InterPro"/>
</dbReference>
<dbReference type="Gene3D" id="3.80.30.20">
    <property type="entry name" value="tm_1862 like domain"/>
    <property type="match status" value="1"/>
</dbReference>
<dbReference type="Pfam" id="PF10105">
    <property type="entry name" value="DUF2344"/>
    <property type="match status" value="1"/>
</dbReference>
<dbReference type="SMART" id="SM00729">
    <property type="entry name" value="Elp3"/>
    <property type="match status" value="1"/>
</dbReference>